<reference evidence="1 2" key="1">
    <citation type="submission" date="2023-02" db="EMBL/GenBank/DDBJ databases">
        <title>Evolution of Hrp T3SS in non-pathogenic Pseudomonas fluorescens.</title>
        <authorList>
            <person name="Liao K."/>
            <person name="Wei H."/>
            <person name="Gu Y."/>
        </authorList>
    </citation>
    <scope>NUCLEOTIDE SEQUENCE [LARGE SCALE GENOMIC DNA]</scope>
    <source>
        <strain evidence="1 2">FP2043</strain>
    </source>
</reference>
<dbReference type="Proteomes" id="UP001236748">
    <property type="component" value="Chromosome"/>
</dbReference>
<gene>
    <name evidence="1" type="ORF">PSH67_00935</name>
</gene>
<dbReference type="InterPro" id="IPR009061">
    <property type="entry name" value="DNA-bd_dom_put_sf"/>
</dbReference>
<dbReference type="RefSeq" id="WP_141537447.1">
    <property type="nucleotide sequence ID" value="NZ_CP117450.1"/>
</dbReference>
<proteinExistence type="predicted"/>
<evidence type="ECO:0000313" key="2">
    <source>
        <dbReference type="Proteomes" id="UP001236748"/>
    </source>
</evidence>
<evidence type="ECO:0000313" key="1">
    <source>
        <dbReference type="EMBL" id="WLH07256.1"/>
    </source>
</evidence>
<dbReference type="SUPFAM" id="SSF46955">
    <property type="entry name" value="Putative DNA-binding domain"/>
    <property type="match status" value="1"/>
</dbReference>
<dbReference type="EMBL" id="CP117450">
    <property type="protein sequence ID" value="WLH07256.1"/>
    <property type="molecule type" value="Genomic_DNA"/>
</dbReference>
<accession>A0ABY9FVA6</accession>
<name>A0ABY9FVA6_9PSED</name>
<keyword evidence="2" id="KW-1185">Reference proteome</keyword>
<protein>
    <submittedName>
        <fullName evidence="1">Helix-turn-helix domain-containing protein</fullName>
    </submittedName>
</protein>
<dbReference type="GeneID" id="99724726"/>
<organism evidence="1 2">
    <name type="scientific">Pseudomonas lurida</name>
    <dbReference type="NCBI Taxonomy" id="244566"/>
    <lineage>
        <taxon>Bacteria</taxon>
        <taxon>Pseudomonadati</taxon>
        <taxon>Pseudomonadota</taxon>
        <taxon>Gammaproteobacteria</taxon>
        <taxon>Pseudomonadales</taxon>
        <taxon>Pseudomonadaceae</taxon>
        <taxon>Pseudomonas</taxon>
    </lineage>
</organism>
<sequence>MYANAAPSESLNTAAPTQARTNVTHGSHDFLTGGQVAYALRICPETLAEWRRKGRPLNWTNVDGRPKYRRSEVLRWLYRCSKNIGDLEPLASVPHGFLSEGQVGYSLRIGYGTLADWRRRGKPLTSTGIAGQYRYRLVEVVQWIFQSRNEILSLDATSFGPEGDDHD</sequence>